<organism evidence="2">
    <name type="scientific">Puccinia triticina (isolate 1-1 / race 1 (BBBD))</name>
    <name type="common">Brown leaf rust fungus</name>
    <dbReference type="NCBI Taxonomy" id="630390"/>
    <lineage>
        <taxon>Eukaryota</taxon>
        <taxon>Fungi</taxon>
        <taxon>Dikarya</taxon>
        <taxon>Basidiomycota</taxon>
        <taxon>Pucciniomycotina</taxon>
        <taxon>Pucciniomycetes</taxon>
        <taxon>Pucciniales</taxon>
        <taxon>Pucciniaceae</taxon>
        <taxon>Puccinia</taxon>
    </lineage>
</organism>
<evidence type="ECO:0000313" key="2">
    <source>
        <dbReference type="EMBL" id="OAV97556.1"/>
    </source>
</evidence>
<feature type="compositionally biased region" description="Polar residues" evidence="1">
    <location>
        <begin position="83"/>
        <end position="93"/>
    </location>
</feature>
<gene>
    <name evidence="2" type="ORF">PTTG_01281</name>
</gene>
<dbReference type="VEuPathDB" id="FungiDB:PTTG_01281"/>
<keyword evidence="4" id="KW-1185">Reference proteome</keyword>
<evidence type="ECO:0000313" key="3">
    <source>
        <dbReference type="EnsemblFungi" id="PTTG_01281-t43_1-p1"/>
    </source>
</evidence>
<feature type="region of interest" description="Disordered" evidence="1">
    <location>
        <begin position="1"/>
        <end position="24"/>
    </location>
</feature>
<reference evidence="3 4" key="3">
    <citation type="journal article" date="2017" name="G3 (Bethesda)">
        <title>Comparative analysis highlights variable genome content of wheat rusts and divergence of the mating loci.</title>
        <authorList>
            <person name="Cuomo C.A."/>
            <person name="Bakkeren G."/>
            <person name="Khalil H.B."/>
            <person name="Panwar V."/>
            <person name="Joly D."/>
            <person name="Linning R."/>
            <person name="Sakthikumar S."/>
            <person name="Song X."/>
            <person name="Adiconis X."/>
            <person name="Fan L."/>
            <person name="Goldberg J.M."/>
            <person name="Levin J.Z."/>
            <person name="Young S."/>
            <person name="Zeng Q."/>
            <person name="Anikster Y."/>
            <person name="Bruce M."/>
            <person name="Wang M."/>
            <person name="Yin C."/>
            <person name="McCallum B."/>
            <person name="Szabo L.J."/>
            <person name="Hulbert S."/>
            <person name="Chen X."/>
            <person name="Fellers J.P."/>
        </authorList>
    </citation>
    <scope>NUCLEOTIDE SEQUENCE</scope>
    <source>
        <strain evidence="4">Isolate 1-1 / race 1 (BBBD)</strain>
        <strain evidence="3">isolate 1-1 / race 1 (BBBD)</strain>
    </source>
</reference>
<dbReference type="EnsemblFungi" id="PTTG_01281-t43_1">
    <property type="protein sequence ID" value="PTTG_01281-t43_1-p1"/>
    <property type="gene ID" value="PTTG_01281"/>
</dbReference>
<feature type="region of interest" description="Disordered" evidence="1">
    <location>
        <begin position="81"/>
        <end position="113"/>
    </location>
</feature>
<evidence type="ECO:0000256" key="1">
    <source>
        <dbReference type="SAM" id="MobiDB-lite"/>
    </source>
</evidence>
<sequence length="205" mass="22199">MHIQHWVGSPAPPPREHLGRLPRFPAPKSYQHVLEQGMIACHRRRAAPAGAGRSLCTLGSSWCTGGHVPQDATNLALHHCSHSPPSGDSTQAPAQLCPSRCTSQPPQTAAGPVPPRILLTDIDPSNNTLRFDDPVVSTMIQRLYPNLGVQPVNEDPLTHYKLVDAPRRPEGPSPIWDVPPSGHLDRDNCTCPTVDEVNIQVGLMA</sequence>
<dbReference type="Proteomes" id="UP000005240">
    <property type="component" value="Unassembled WGS sequence"/>
</dbReference>
<dbReference type="AlphaFoldDB" id="A0A180GXJ7"/>
<evidence type="ECO:0000313" key="4">
    <source>
        <dbReference type="Proteomes" id="UP000005240"/>
    </source>
</evidence>
<reference evidence="2" key="1">
    <citation type="submission" date="2009-11" db="EMBL/GenBank/DDBJ databases">
        <authorList>
            <consortium name="The Broad Institute Genome Sequencing Platform"/>
            <person name="Ward D."/>
            <person name="Feldgarden M."/>
            <person name="Earl A."/>
            <person name="Young S.K."/>
            <person name="Zeng Q."/>
            <person name="Koehrsen M."/>
            <person name="Alvarado L."/>
            <person name="Berlin A."/>
            <person name="Bochicchio J."/>
            <person name="Borenstein D."/>
            <person name="Chapman S.B."/>
            <person name="Chen Z."/>
            <person name="Engels R."/>
            <person name="Freedman E."/>
            <person name="Gellesch M."/>
            <person name="Goldberg J."/>
            <person name="Griggs A."/>
            <person name="Gujja S."/>
            <person name="Heilman E."/>
            <person name="Heiman D."/>
            <person name="Hepburn T."/>
            <person name="Howarth C."/>
            <person name="Jen D."/>
            <person name="Larson L."/>
            <person name="Lewis B."/>
            <person name="Mehta T."/>
            <person name="Park D."/>
            <person name="Pearson M."/>
            <person name="Roberts A."/>
            <person name="Saif S."/>
            <person name="Shea T."/>
            <person name="Shenoy N."/>
            <person name="Sisk P."/>
            <person name="Stolte C."/>
            <person name="Sykes S."/>
            <person name="Thomson T."/>
            <person name="Walk T."/>
            <person name="White J."/>
            <person name="Yandava C."/>
            <person name="Izard J."/>
            <person name="Baranova O.V."/>
            <person name="Blanton J.M."/>
            <person name="Tanner A.C."/>
            <person name="Dewhirst F.E."/>
            <person name="Haas B."/>
            <person name="Nusbaum C."/>
            <person name="Birren B."/>
        </authorList>
    </citation>
    <scope>NUCLEOTIDE SEQUENCE [LARGE SCALE GENOMIC DNA]</scope>
    <source>
        <strain evidence="2">1-1 BBBD Race 1</strain>
    </source>
</reference>
<name>A0A180GXJ7_PUCT1</name>
<proteinExistence type="predicted"/>
<reference evidence="3" key="4">
    <citation type="submission" date="2025-05" db="UniProtKB">
        <authorList>
            <consortium name="EnsemblFungi"/>
        </authorList>
    </citation>
    <scope>IDENTIFICATION</scope>
    <source>
        <strain evidence="3">isolate 1-1 / race 1 (BBBD)</strain>
    </source>
</reference>
<accession>A0A180GXJ7</accession>
<protein>
    <submittedName>
        <fullName evidence="2 3">Uncharacterized protein</fullName>
    </submittedName>
</protein>
<reference evidence="2" key="2">
    <citation type="submission" date="2016-05" db="EMBL/GenBank/DDBJ databases">
        <title>Comparative analysis highlights variable genome content of wheat rusts and divergence of the mating loci.</title>
        <authorList>
            <person name="Cuomo C.A."/>
            <person name="Bakkeren G."/>
            <person name="Szabo L."/>
            <person name="Khalil H."/>
            <person name="Joly D."/>
            <person name="Goldberg J."/>
            <person name="Young S."/>
            <person name="Zeng Q."/>
            <person name="Fellers J."/>
        </authorList>
    </citation>
    <scope>NUCLEOTIDE SEQUENCE [LARGE SCALE GENOMIC DNA]</scope>
    <source>
        <strain evidence="2">1-1 BBBD Race 1</strain>
    </source>
</reference>
<dbReference type="EMBL" id="ADAS02000012">
    <property type="protein sequence ID" value="OAV97556.1"/>
    <property type="molecule type" value="Genomic_DNA"/>
</dbReference>